<dbReference type="PANTHER" id="PTHR42978:SF6">
    <property type="entry name" value="QUORUM-QUENCHING LACTONASE YTNP-RELATED"/>
    <property type="match status" value="1"/>
</dbReference>
<evidence type="ECO:0000259" key="5">
    <source>
        <dbReference type="SMART" id="SM00849"/>
    </source>
</evidence>
<dbReference type="OrthoDB" id="5443440at2"/>
<evidence type="ECO:0000313" key="7">
    <source>
        <dbReference type="Proteomes" id="UP000297564"/>
    </source>
</evidence>
<dbReference type="EMBL" id="SMLL01000007">
    <property type="protein sequence ID" value="TFY97443.1"/>
    <property type="molecule type" value="Genomic_DNA"/>
</dbReference>
<dbReference type="AlphaFoldDB" id="A0A4Z0BG62"/>
<proteinExistence type="inferred from homology"/>
<dbReference type="InterPro" id="IPR051013">
    <property type="entry name" value="MBL_superfamily_lactonases"/>
</dbReference>
<evidence type="ECO:0000313" key="6">
    <source>
        <dbReference type="EMBL" id="TFY97443.1"/>
    </source>
</evidence>
<accession>A0A4Z0BG62</accession>
<dbReference type="SMART" id="SM00849">
    <property type="entry name" value="Lactamase_B"/>
    <property type="match status" value="1"/>
</dbReference>
<keyword evidence="2" id="KW-0479">Metal-binding</keyword>
<organism evidence="6 7">
    <name type="scientific">Ramlibacter rhizophilus</name>
    <dbReference type="NCBI Taxonomy" id="1781167"/>
    <lineage>
        <taxon>Bacteria</taxon>
        <taxon>Pseudomonadati</taxon>
        <taxon>Pseudomonadota</taxon>
        <taxon>Betaproteobacteria</taxon>
        <taxon>Burkholderiales</taxon>
        <taxon>Comamonadaceae</taxon>
        <taxon>Ramlibacter</taxon>
    </lineage>
</organism>
<keyword evidence="3 6" id="KW-0378">Hydrolase</keyword>
<dbReference type="CDD" id="cd16277">
    <property type="entry name" value="metallo-hydrolase-like_MBL-fold"/>
    <property type="match status" value="1"/>
</dbReference>
<evidence type="ECO:0000256" key="1">
    <source>
        <dbReference type="ARBA" id="ARBA00007749"/>
    </source>
</evidence>
<dbReference type="Proteomes" id="UP000297564">
    <property type="component" value="Unassembled WGS sequence"/>
</dbReference>
<reference evidence="6 7" key="1">
    <citation type="submission" date="2019-03" db="EMBL/GenBank/DDBJ databases">
        <title>Ramlibacter rhizophilus CCTCC AB2015357, whole genome shotgun sequence.</title>
        <authorList>
            <person name="Zhang X."/>
            <person name="Feng G."/>
            <person name="Zhu H."/>
        </authorList>
    </citation>
    <scope>NUCLEOTIDE SEQUENCE [LARGE SCALE GENOMIC DNA]</scope>
    <source>
        <strain evidence="6 7">CCTCC AB2015357</strain>
    </source>
</reference>
<keyword evidence="7" id="KW-1185">Reference proteome</keyword>
<protein>
    <submittedName>
        <fullName evidence="6">MBL fold metallo-hydrolase</fullName>
    </submittedName>
</protein>
<dbReference type="InterPro" id="IPR036866">
    <property type="entry name" value="RibonucZ/Hydroxyglut_hydro"/>
</dbReference>
<gene>
    <name evidence="6" type="ORF">EZ242_18130</name>
</gene>
<comment type="caution">
    <text evidence="6">The sequence shown here is derived from an EMBL/GenBank/DDBJ whole genome shotgun (WGS) entry which is preliminary data.</text>
</comment>
<evidence type="ECO:0000256" key="4">
    <source>
        <dbReference type="ARBA" id="ARBA00022833"/>
    </source>
</evidence>
<dbReference type="SUPFAM" id="SSF56281">
    <property type="entry name" value="Metallo-hydrolase/oxidoreductase"/>
    <property type="match status" value="1"/>
</dbReference>
<dbReference type="Pfam" id="PF00753">
    <property type="entry name" value="Lactamase_B"/>
    <property type="match status" value="1"/>
</dbReference>
<dbReference type="RefSeq" id="WP_135286609.1">
    <property type="nucleotide sequence ID" value="NZ_SMLL01000007.1"/>
</dbReference>
<evidence type="ECO:0000256" key="3">
    <source>
        <dbReference type="ARBA" id="ARBA00022801"/>
    </source>
</evidence>
<feature type="domain" description="Metallo-beta-lactamase" evidence="5">
    <location>
        <begin position="62"/>
        <end position="276"/>
    </location>
</feature>
<name>A0A4Z0BG62_9BURK</name>
<dbReference type="GO" id="GO:0016787">
    <property type="term" value="F:hydrolase activity"/>
    <property type="evidence" value="ECO:0007669"/>
    <property type="project" value="UniProtKB-KW"/>
</dbReference>
<comment type="similarity">
    <text evidence="1">Belongs to the metallo-beta-lactamase superfamily.</text>
</comment>
<dbReference type="GO" id="GO:0046872">
    <property type="term" value="F:metal ion binding"/>
    <property type="evidence" value="ECO:0007669"/>
    <property type="project" value="UniProtKB-KW"/>
</dbReference>
<sequence>MSKNLSWKIGDATVTRIEEQLGPGSFSPDQYFIGFEPQLLDRHLSWLAPNHYLPGTNELVTSVHSWLVRTRHHTILVDACSGNHKDRHWWPRFHQLQTPYLERLAAAGVAPEQVDMVMCTHLHADHIGWNTQLKDGRWVPTFPNARYLFSRKECEHWDPERNPAGADDPHRRIAYQDSVLPVIEAGLAELVSGPHVIDDELLIEDAPGHTPGHILLKLRHPSGGGVFCGDVIHHPLQVYAPHWVMRFCEDHEQSRATRRRVLEHCADTGALLLPTHFGAPHVAAIRRTAEAFEARWVAPGD</sequence>
<dbReference type="InterPro" id="IPR001279">
    <property type="entry name" value="Metallo-B-lactamas"/>
</dbReference>
<keyword evidence="4" id="KW-0862">Zinc</keyword>
<dbReference type="PANTHER" id="PTHR42978">
    <property type="entry name" value="QUORUM-QUENCHING LACTONASE YTNP-RELATED-RELATED"/>
    <property type="match status" value="1"/>
</dbReference>
<evidence type="ECO:0000256" key="2">
    <source>
        <dbReference type="ARBA" id="ARBA00022723"/>
    </source>
</evidence>
<dbReference type="Gene3D" id="3.60.15.10">
    <property type="entry name" value="Ribonuclease Z/Hydroxyacylglutathione hydrolase-like"/>
    <property type="match status" value="1"/>
</dbReference>